<evidence type="ECO:0000256" key="3">
    <source>
        <dbReference type="ARBA" id="ARBA00022898"/>
    </source>
</evidence>
<evidence type="ECO:0000256" key="4">
    <source>
        <dbReference type="ARBA" id="ARBA00023239"/>
    </source>
</evidence>
<dbReference type="InterPro" id="IPR036052">
    <property type="entry name" value="TrpB-like_PALP_sf"/>
</dbReference>
<evidence type="ECO:0000313" key="7">
    <source>
        <dbReference type="EMBL" id="XBY44317.1"/>
    </source>
</evidence>
<sequence>MAELLDPSAITNAAGRIRPHVRHTPAFDVEGAAFGLAEPVSLKLELFQHTGSFKARGAFNNLLARTVPPVGVTAASGGNHGAAVAYAAACLGHRARIFVPTISSPVKIERIRGYGAEVVVAGERYADAAVLSEAYAAESGALMVHPFDSAFTIAGQGTVAREWDADVPDLDTVLIAAGGGGLVAGAALWFGRRVKVVAVEPQGSRALHAAMEAGRTVDVEVESIAADSLGARRVGDLVLSIAEQAVDRVVLVPDGAIAEAQRRLWDRLRIAAEPGGAAALAALLSKGYEPARRARRCAGLRRQRRPRRFGGPGGLRRRDAPRDQRGISRSVPAPDWSAMVQTPSSEPSDCRR</sequence>
<feature type="domain" description="Tryptophan synthase beta chain-like PALP" evidence="6">
    <location>
        <begin position="17"/>
        <end position="285"/>
    </location>
</feature>
<dbReference type="GO" id="GO:0006565">
    <property type="term" value="P:L-serine catabolic process"/>
    <property type="evidence" value="ECO:0007669"/>
    <property type="project" value="TreeGrafter"/>
</dbReference>
<dbReference type="RefSeq" id="WP_407049409.1">
    <property type="nucleotide sequence ID" value="NZ_CP158568.1"/>
</dbReference>
<protein>
    <submittedName>
        <fullName evidence="7">Serine/threonine dehydratase</fullName>
    </submittedName>
</protein>
<dbReference type="PANTHER" id="PTHR48078:SF6">
    <property type="entry name" value="L-THREONINE DEHYDRATASE CATABOLIC TDCB"/>
    <property type="match status" value="1"/>
</dbReference>
<reference evidence="7" key="1">
    <citation type="submission" date="2024-06" db="EMBL/GenBank/DDBJ databases">
        <title>Methylostella associata gen. nov., sp. nov., a novel Ancalomicrobiaceae-affiliated facultatively methylotrophic bacteria that feed on methanotrophs of the genus Methylococcus.</title>
        <authorList>
            <person name="Saltykova V."/>
            <person name="Danilova O.V."/>
            <person name="Oshkin I.Y."/>
            <person name="Belova S.E."/>
            <person name="Pimenov N.V."/>
            <person name="Dedysh S.N."/>
        </authorList>
    </citation>
    <scope>NUCLEOTIDE SEQUENCE</scope>
    <source>
        <strain evidence="7">S20</strain>
    </source>
</reference>
<dbReference type="AlphaFoldDB" id="A0AAU7XA61"/>
<comment type="similarity">
    <text evidence="2">Belongs to the serine/threonine dehydratase family.</text>
</comment>
<accession>A0AAU7XA61</accession>
<dbReference type="EMBL" id="CP158568">
    <property type="protein sequence ID" value="XBY44317.1"/>
    <property type="molecule type" value="Genomic_DNA"/>
</dbReference>
<evidence type="ECO:0000256" key="2">
    <source>
        <dbReference type="ARBA" id="ARBA00010869"/>
    </source>
</evidence>
<dbReference type="InterPro" id="IPR000634">
    <property type="entry name" value="Ser/Thr_deHydtase_PyrdxlP-BS"/>
</dbReference>
<evidence type="ECO:0000259" key="6">
    <source>
        <dbReference type="Pfam" id="PF00291"/>
    </source>
</evidence>
<feature type="region of interest" description="Disordered" evidence="5">
    <location>
        <begin position="295"/>
        <end position="352"/>
    </location>
</feature>
<keyword evidence="4" id="KW-0456">Lyase</keyword>
<organism evidence="7">
    <name type="scientific">Methyloraptor flagellatus</name>
    <dbReference type="NCBI Taxonomy" id="3162530"/>
    <lineage>
        <taxon>Bacteria</taxon>
        <taxon>Pseudomonadati</taxon>
        <taxon>Pseudomonadota</taxon>
        <taxon>Alphaproteobacteria</taxon>
        <taxon>Hyphomicrobiales</taxon>
        <taxon>Ancalomicrobiaceae</taxon>
        <taxon>Methyloraptor</taxon>
    </lineage>
</organism>
<dbReference type="FunFam" id="3.40.50.1100:FF:000005">
    <property type="entry name" value="Threonine dehydratase catabolic"/>
    <property type="match status" value="1"/>
</dbReference>
<evidence type="ECO:0000256" key="5">
    <source>
        <dbReference type="SAM" id="MobiDB-lite"/>
    </source>
</evidence>
<dbReference type="GO" id="GO:0030170">
    <property type="term" value="F:pyridoxal phosphate binding"/>
    <property type="evidence" value="ECO:0007669"/>
    <property type="project" value="InterPro"/>
</dbReference>
<dbReference type="NCBIfam" id="NF006094">
    <property type="entry name" value="PRK08246.1"/>
    <property type="match status" value="1"/>
</dbReference>
<dbReference type="PANTHER" id="PTHR48078">
    <property type="entry name" value="THREONINE DEHYDRATASE, MITOCHONDRIAL-RELATED"/>
    <property type="match status" value="1"/>
</dbReference>
<dbReference type="KEGG" id="mflg:ABS361_20220"/>
<dbReference type="Pfam" id="PF00291">
    <property type="entry name" value="PALP"/>
    <property type="match status" value="1"/>
</dbReference>
<dbReference type="InterPro" id="IPR001926">
    <property type="entry name" value="TrpB-like_PALP"/>
</dbReference>
<feature type="compositionally biased region" description="Basic residues" evidence="5">
    <location>
        <begin position="295"/>
        <end position="308"/>
    </location>
</feature>
<gene>
    <name evidence="7" type="ORF">ABS361_20220</name>
</gene>
<dbReference type="InterPro" id="IPR050147">
    <property type="entry name" value="Ser/Thr_Dehydratase"/>
</dbReference>
<dbReference type="PROSITE" id="PS00165">
    <property type="entry name" value="DEHYDRATASE_SER_THR"/>
    <property type="match status" value="1"/>
</dbReference>
<dbReference type="GO" id="GO:0009097">
    <property type="term" value="P:isoleucine biosynthetic process"/>
    <property type="evidence" value="ECO:0007669"/>
    <property type="project" value="TreeGrafter"/>
</dbReference>
<dbReference type="SUPFAM" id="SSF53686">
    <property type="entry name" value="Tryptophan synthase beta subunit-like PLP-dependent enzymes"/>
    <property type="match status" value="1"/>
</dbReference>
<proteinExistence type="inferred from homology"/>
<dbReference type="Gene3D" id="3.40.50.1100">
    <property type="match status" value="2"/>
</dbReference>
<feature type="compositionally biased region" description="Basic and acidic residues" evidence="5">
    <location>
        <begin position="316"/>
        <end position="326"/>
    </location>
</feature>
<dbReference type="GO" id="GO:0003941">
    <property type="term" value="F:L-serine ammonia-lyase activity"/>
    <property type="evidence" value="ECO:0007669"/>
    <property type="project" value="TreeGrafter"/>
</dbReference>
<evidence type="ECO:0000256" key="1">
    <source>
        <dbReference type="ARBA" id="ARBA00001933"/>
    </source>
</evidence>
<dbReference type="GO" id="GO:0006567">
    <property type="term" value="P:L-threonine catabolic process"/>
    <property type="evidence" value="ECO:0007669"/>
    <property type="project" value="TreeGrafter"/>
</dbReference>
<comment type="cofactor">
    <cofactor evidence="1">
        <name>pyridoxal 5'-phosphate</name>
        <dbReference type="ChEBI" id="CHEBI:597326"/>
    </cofactor>
</comment>
<name>A0AAU7XA61_9HYPH</name>
<dbReference type="GO" id="GO:0004794">
    <property type="term" value="F:threonine deaminase activity"/>
    <property type="evidence" value="ECO:0007669"/>
    <property type="project" value="TreeGrafter"/>
</dbReference>
<feature type="compositionally biased region" description="Polar residues" evidence="5">
    <location>
        <begin position="339"/>
        <end position="352"/>
    </location>
</feature>
<keyword evidence="3" id="KW-0663">Pyridoxal phosphate</keyword>